<dbReference type="PANTHER" id="PTHR43157">
    <property type="entry name" value="PHOSPHATIDYLINOSITOL-GLYCAN BIOSYNTHESIS CLASS F PROTEIN-RELATED"/>
    <property type="match status" value="1"/>
</dbReference>
<dbReference type="Gene3D" id="3.40.50.720">
    <property type="entry name" value="NAD(P)-binding Rossmann-like Domain"/>
    <property type="match status" value="1"/>
</dbReference>
<evidence type="ECO:0000313" key="3">
    <source>
        <dbReference type="EMBL" id="KAJ8922727.1"/>
    </source>
</evidence>
<feature type="chain" id="PRO_5043798845" evidence="2">
    <location>
        <begin position="20"/>
        <end position="323"/>
    </location>
</feature>
<evidence type="ECO:0000313" key="4">
    <source>
        <dbReference type="Proteomes" id="UP001159042"/>
    </source>
</evidence>
<reference evidence="3 4" key="1">
    <citation type="journal article" date="2023" name="Insect Mol. Biol.">
        <title>Genome sequencing provides insights into the evolution of gene families encoding plant cell wall-degrading enzymes in longhorned beetles.</title>
        <authorList>
            <person name="Shin N.R."/>
            <person name="Okamura Y."/>
            <person name="Kirsch R."/>
            <person name="Pauchet Y."/>
        </authorList>
    </citation>
    <scope>NUCLEOTIDE SEQUENCE [LARGE SCALE GENOMIC DNA]</scope>
    <source>
        <strain evidence="3">EAD_L_NR</strain>
    </source>
</reference>
<comment type="caution">
    <text evidence="3">The sequence shown here is derived from an EMBL/GenBank/DDBJ whole genome shotgun (WGS) entry which is preliminary data.</text>
</comment>
<dbReference type="AlphaFoldDB" id="A0AAV8W7W7"/>
<name>A0AAV8W7W7_9CUCU</name>
<gene>
    <name evidence="3" type="ORF">NQ315_007762</name>
</gene>
<sequence>MLLIYLAFFLLGLIAISKIFNFITQADCKSKVCLVGKTALVTGGYRGYQIALALLQRGCRVVIADKEEDKKLLENIFKETRSRNVVFKYVDFASLKSTRQLAENVIKDEGKLDILVNNAGIARNKSTVTEDGLDIIMQVNYFSAFLLTHLLADLLKESKGRVIFTSSGLSYFNNFSLDKLKPDGLSTGYYFYYSNSKLCLVMATEMFAEKLKKYGVTSNAYHPGVVSTAIFASATDKRRLFNRLWWFIKASDFYAFVAGKSAEQGAQTGIHLACAKEVEGVSGEFFFELKPTWKPKLTRNKQLCNDVWSITEELVKLKPNEKL</sequence>
<dbReference type="GO" id="GO:0016491">
    <property type="term" value="F:oxidoreductase activity"/>
    <property type="evidence" value="ECO:0007669"/>
    <property type="project" value="UniProtKB-KW"/>
</dbReference>
<evidence type="ECO:0000256" key="2">
    <source>
        <dbReference type="SAM" id="SignalP"/>
    </source>
</evidence>
<dbReference type="Proteomes" id="UP001159042">
    <property type="component" value="Unassembled WGS sequence"/>
</dbReference>
<keyword evidence="2" id="KW-0732">Signal</keyword>
<dbReference type="Pfam" id="PF00106">
    <property type="entry name" value="adh_short"/>
    <property type="match status" value="1"/>
</dbReference>
<protein>
    <submittedName>
        <fullName evidence="3">Uncharacterized protein</fullName>
    </submittedName>
</protein>
<dbReference type="SUPFAM" id="SSF51735">
    <property type="entry name" value="NAD(P)-binding Rossmann-fold domains"/>
    <property type="match status" value="1"/>
</dbReference>
<evidence type="ECO:0000256" key="1">
    <source>
        <dbReference type="ARBA" id="ARBA00023002"/>
    </source>
</evidence>
<keyword evidence="1" id="KW-0560">Oxidoreductase</keyword>
<proteinExistence type="predicted"/>
<dbReference type="InterPro" id="IPR036291">
    <property type="entry name" value="NAD(P)-bd_dom_sf"/>
</dbReference>
<dbReference type="InterPro" id="IPR002347">
    <property type="entry name" value="SDR_fam"/>
</dbReference>
<accession>A0AAV8W7W7</accession>
<dbReference type="EMBL" id="JANEYG010000006">
    <property type="protein sequence ID" value="KAJ8922727.1"/>
    <property type="molecule type" value="Genomic_DNA"/>
</dbReference>
<organism evidence="3 4">
    <name type="scientific">Exocentrus adspersus</name>
    <dbReference type="NCBI Taxonomy" id="1586481"/>
    <lineage>
        <taxon>Eukaryota</taxon>
        <taxon>Metazoa</taxon>
        <taxon>Ecdysozoa</taxon>
        <taxon>Arthropoda</taxon>
        <taxon>Hexapoda</taxon>
        <taxon>Insecta</taxon>
        <taxon>Pterygota</taxon>
        <taxon>Neoptera</taxon>
        <taxon>Endopterygota</taxon>
        <taxon>Coleoptera</taxon>
        <taxon>Polyphaga</taxon>
        <taxon>Cucujiformia</taxon>
        <taxon>Chrysomeloidea</taxon>
        <taxon>Cerambycidae</taxon>
        <taxon>Lamiinae</taxon>
        <taxon>Acanthocinini</taxon>
        <taxon>Exocentrus</taxon>
    </lineage>
</organism>
<feature type="signal peptide" evidence="2">
    <location>
        <begin position="1"/>
        <end position="19"/>
    </location>
</feature>
<dbReference type="PANTHER" id="PTHR43157:SF31">
    <property type="entry name" value="PHOSPHATIDYLINOSITOL-GLYCAN BIOSYNTHESIS CLASS F PROTEIN"/>
    <property type="match status" value="1"/>
</dbReference>
<keyword evidence="4" id="KW-1185">Reference proteome</keyword>
<dbReference type="PRINTS" id="PR00081">
    <property type="entry name" value="GDHRDH"/>
</dbReference>